<protein>
    <submittedName>
        <fullName evidence="1">Uncharacterized protein</fullName>
    </submittedName>
</protein>
<gene>
    <name evidence="1" type="ORF">F5148DRAFT_1296378</name>
</gene>
<dbReference type="Proteomes" id="UP001207468">
    <property type="component" value="Unassembled WGS sequence"/>
</dbReference>
<keyword evidence="2" id="KW-1185">Reference proteome</keyword>
<proteinExistence type="predicted"/>
<organism evidence="1 2">
    <name type="scientific">Russula earlei</name>
    <dbReference type="NCBI Taxonomy" id="71964"/>
    <lineage>
        <taxon>Eukaryota</taxon>
        <taxon>Fungi</taxon>
        <taxon>Dikarya</taxon>
        <taxon>Basidiomycota</taxon>
        <taxon>Agaricomycotina</taxon>
        <taxon>Agaricomycetes</taxon>
        <taxon>Russulales</taxon>
        <taxon>Russulaceae</taxon>
        <taxon>Russula</taxon>
    </lineage>
</organism>
<reference evidence="1" key="1">
    <citation type="submission" date="2021-03" db="EMBL/GenBank/DDBJ databases">
        <title>Evolutionary priming and transition to the ectomycorrhizal habit in an iconic lineage of mushroom-forming fungi: is preadaptation a requirement?</title>
        <authorList>
            <consortium name="DOE Joint Genome Institute"/>
            <person name="Looney B.P."/>
            <person name="Miyauchi S."/>
            <person name="Morin E."/>
            <person name="Drula E."/>
            <person name="Courty P.E."/>
            <person name="Chicoki N."/>
            <person name="Fauchery L."/>
            <person name="Kohler A."/>
            <person name="Kuo A."/>
            <person name="LaButti K."/>
            <person name="Pangilinan J."/>
            <person name="Lipzen A."/>
            <person name="Riley R."/>
            <person name="Andreopoulos W."/>
            <person name="He G."/>
            <person name="Johnson J."/>
            <person name="Barry K.W."/>
            <person name="Grigoriev I.V."/>
            <person name="Nagy L."/>
            <person name="Hibbett D."/>
            <person name="Henrissat B."/>
            <person name="Matheny P.B."/>
            <person name="Labbe J."/>
            <person name="Martin A.F."/>
        </authorList>
    </citation>
    <scope>NUCLEOTIDE SEQUENCE</scope>
    <source>
        <strain evidence="1">BPL698</strain>
    </source>
</reference>
<dbReference type="EMBL" id="JAGFNK010001612">
    <property type="protein sequence ID" value="KAI9430137.1"/>
    <property type="molecule type" value="Genomic_DNA"/>
</dbReference>
<evidence type="ECO:0000313" key="2">
    <source>
        <dbReference type="Proteomes" id="UP001207468"/>
    </source>
</evidence>
<accession>A0ACC0TRN2</accession>
<sequence length="145" mass="16186">MFSEWNVTSPIVHPQIHNRMYTLFFTVHITRVIVLFATYKHSHATLPYILAIVGLYVFDHLARIAQTWYTTVWLTTKNALNGSTQVGALVNMSIFVLSAEHGSAGSDSSSMMLPVKAQGSWTCGLLRMSGDVADARPEEKFTDIH</sequence>
<comment type="caution">
    <text evidence="1">The sequence shown here is derived from an EMBL/GenBank/DDBJ whole genome shotgun (WGS) entry which is preliminary data.</text>
</comment>
<name>A0ACC0TRN2_9AGAM</name>
<evidence type="ECO:0000313" key="1">
    <source>
        <dbReference type="EMBL" id="KAI9430137.1"/>
    </source>
</evidence>